<evidence type="ECO:0000256" key="3">
    <source>
        <dbReference type="SAM" id="MobiDB-lite"/>
    </source>
</evidence>
<keyword evidence="5" id="KW-0808">Transferase</keyword>
<name>A0ABW2KW24_9PROT</name>
<evidence type="ECO:0000313" key="6">
    <source>
        <dbReference type="Proteomes" id="UP001596456"/>
    </source>
</evidence>
<organism evidence="5 6">
    <name type="scientific">Rhodocista pekingensis</name>
    <dbReference type="NCBI Taxonomy" id="201185"/>
    <lineage>
        <taxon>Bacteria</taxon>
        <taxon>Pseudomonadati</taxon>
        <taxon>Pseudomonadota</taxon>
        <taxon>Alphaproteobacteria</taxon>
        <taxon>Rhodospirillales</taxon>
        <taxon>Azospirillaceae</taxon>
        <taxon>Rhodocista</taxon>
    </lineage>
</organism>
<dbReference type="InterPro" id="IPR000160">
    <property type="entry name" value="GGDEF_dom"/>
</dbReference>
<feature type="domain" description="GGDEF" evidence="4">
    <location>
        <begin position="207"/>
        <end position="342"/>
    </location>
</feature>
<comment type="catalytic activity">
    <reaction evidence="2">
        <text>2 GTP = 3',3'-c-di-GMP + 2 diphosphate</text>
        <dbReference type="Rhea" id="RHEA:24898"/>
        <dbReference type="ChEBI" id="CHEBI:33019"/>
        <dbReference type="ChEBI" id="CHEBI:37565"/>
        <dbReference type="ChEBI" id="CHEBI:58805"/>
        <dbReference type="EC" id="2.7.7.65"/>
    </reaction>
</comment>
<dbReference type="PROSITE" id="PS50887">
    <property type="entry name" value="GGDEF"/>
    <property type="match status" value="1"/>
</dbReference>
<dbReference type="InterPro" id="IPR029787">
    <property type="entry name" value="Nucleotide_cyclase"/>
</dbReference>
<comment type="caution">
    <text evidence="5">The sequence shown here is derived from an EMBL/GenBank/DDBJ whole genome shotgun (WGS) entry which is preliminary data.</text>
</comment>
<dbReference type="PANTHER" id="PTHR45138:SF9">
    <property type="entry name" value="DIGUANYLATE CYCLASE DGCM-RELATED"/>
    <property type="match status" value="1"/>
</dbReference>
<dbReference type="Pfam" id="PF00990">
    <property type="entry name" value="GGDEF"/>
    <property type="match status" value="1"/>
</dbReference>
<dbReference type="EC" id="2.7.7.65" evidence="1"/>
<dbReference type="RefSeq" id="WP_377358624.1">
    <property type="nucleotide sequence ID" value="NZ_JBHTCM010000010.1"/>
</dbReference>
<evidence type="ECO:0000256" key="1">
    <source>
        <dbReference type="ARBA" id="ARBA00012528"/>
    </source>
</evidence>
<keyword evidence="6" id="KW-1185">Reference proteome</keyword>
<reference evidence="6" key="1">
    <citation type="journal article" date="2019" name="Int. J. Syst. Evol. Microbiol.">
        <title>The Global Catalogue of Microorganisms (GCM) 10K type strain sequencing project: providing services to taxonomists for standard genome sequencing and annotation.</title>
        <authorList>
            <consortium name="The Broad Institute Genomics Platform"/>
            <consortium name="The Broad Institute Genome Sequencing Center for Infectious Disease"/>
            <person name="Wu L."/>
            <person name="Ma J."/>
        </authorList>
    </citation>
    <scope>NUCLEOTIDE SEQUENCE [LARGE SCALE GENOMIC DNA]</scope>
    <source>
        <strain evidence="6">CGMCC 1.16275</strain>
    </source>
</reference>
<dbReference type="NCBIfam" id="TIGR00254">
    <property type="entry name" value="GGDEF"/>
    <property type="match status" value="1"/>
</dbReference>
<proteinExistence type="predicted"/>
<evidence type="ECO:0000259" key="4">
    <source>
        <dbReference type="PROSITE" id="PS50887"/>
    </source>
</evidence>
<dbReference type="SUPFAM" id="SSF55073">
    <property type="entry name" value="Nucleotide cyclase"/>
    <property type="match status" value="1"/>
</dbReference>
<dbReference type="InterPro" id="IPR050469">
    <property type="entry name" value="Diguanylate_Cyclase"/>
</dbReference>
<evidence type="ECO:0000256" key="2">
    <source>
        <dbReference type="ARBA" id="ARBA00034247"/>
    </source>
</evidence>
<dbReference type="CDD" id="cd01949">
    <property type="entry name" value="GGDEF"/>
    <property type="match status" value="1"/>
</dbReference>
<feature type="region of interest" description="Disordered" evidence="3">
    <location>
        <begin position="343"/>
        <end position="379"/>
    </location>
</feature>
<keyword evidence="5" id="KW-0548">Nucleotidyltransferase</keyword>
<dbReference type="Proteomes" id="UP001596456">
    <property type="component" value="Unassembled WGS sequence"/>
</dbReference>
<dbReference type="InterPro" id="IPR043128">
    <property type="entry name" value="Rev_trsase/Diguanyl_cyclase"/>
</dbReference>
<dbReference type="EMBL" id="JBHTCM010000010">
    <property type="protein sequence ID" value="MFC7333506.1"/>
    <property type="molecule type" value="Genomic_DNA"/>
</dbReference>
<dbReference type="GO" id="GO:0052621">
    <property type="term" value="F:diguanylate cyclase activity"/>
    <property type="evidence" value="ECO:0007669"/>
    <property type="project" value="UniProtKB-EC"/>
</dbReference>
<gene>
    <name evidence="5" type="ORF">ACFQPS_10065</name>
</gene>
<evidence type="ECO:0000313" key="5">
    <source>
        <dbReference type="EMBL" id="MFC7333506.1"/>
    </source>
</evidence>
<dbReference type="SMART" id="SM00267">
    <property type="entry name" value="GGDEF"/>
    <property type="match status" value="1"/>
</dbReference>
<sequence>MLFAETKEVAAQLSAAALERLRANGVAPTPEHYTVWYAHFSGRFPALSRAIDILETNQAQVGEAHCADLYERFFGMEAEHDAVHVASEKLGSALESVMAALREAGADVGRYHDVLATARGQLDLAATLEQLKALVRSVADETARMARNNQALEAQLSESAVQIESMRHDLAVVRQEALTDALTGIANRKRFDQVLRAAAGQAMESGRPLALAMIDIDRFKLFNDTHGHVAGDQVLRLVARTLADSVRGSDTPSRFGGEEFALVMPDTPLAAGVSVAERIRRATAGRQIVKRTSGESMGSITLSAGVAIYRPGETLAAFVQRADAALYAAKAGGRNRVIADAADLAAQPPEDAAVPETPVPARPGPEKGATSQGRATGTR</sequence>
<feature type="compositionally biased region" description="Polar residues" evidence="3">
    <location>
        <begin position="369"/>
        <end position="379"/>
    </location>
</feature>
<protein>
    <recommendedName>
        <fullName evidence="1">diguanylate cyclase</fullName>
        <ecNumber evidence="1">2.7.7.65</ecNumber>
    </recommendedName>
</protein>
<accession>A0ABW2KW24</accession>
<dbReference type="Gene3D" id="3.30.70.270">
    <property type="match status" value="1"/>
</dbReference>
<dbReference type="PANTHER" id="PTHR45138">
    <property type="entry name" value="REGULATORY COMPONENTS OF SENSORY TRANSDUCTION SYSTEM"/>
    <property type="match status" value="1"/>
</dbReference>